<dbReference type="InterPro" id="IPR035969">
    <property type="entry name" value="Rab-GAP_TBC_sf"/>
</dbReference>
<accession>A0A6B2G2B8</accession>
<protein>
    <submittedName>
        <fullName evidence="1">TBC1 domain family member 13 (Trinotate prediction)</fullName>
    </submittedName>
</protein>
<dbReference type="SUPFAM" id="SSF47923">
    <property type="entry name" value="Ypt/Rab-GAP domain of gyp1p"/>
    <property type="match status" value="1"/>
</dbReference>
<organism evidence="1">
    <name type="scientific">Myxobolus squamalis</name>
    <name type="common">Myxosporean</name>
    <dbReference type="NCBI Taxonomy" id="59785"/>
    <lineage>
        <taxon>Eukaryota</taxon>
        <taxon>Metazoa</taxon>
        <taxon>Cnidaria</taxon>
        <taxon>Myxozoa</taxon>
        <taxon>Myxosporea</taxon>
        <taxon>Bivalvulida</taxon>
        <taxon>Platysporina</taxon>
        <taxon>Myxobolidae</taxon>
        <taxon>Myxobolus</taxon>
    </lineage>
</organism>
<proteinExistence type="predicted"/>
<evidence type="ECO:0000313" key="1">
    <source>
        <dbReference type="EMBL" id="NDJ98098.1"/>
    </source>
</evidence>
<sequence>MKKNDRVECWKILLNFTPLELNQRSEKITKYRDIYLDLVDEFFFKSPLIEDLNDHPLSTRDHSNWSMHFRDKDTMNSILRDTIRLRCDLDFFHNQTKFPLSFFAQKFQHYYDYHKLLKCKNVSVQSYPDFYQNSVCVTLN</sequence>
<name>A0A6B2G2B8_MYXSQ</name>
<reference evidence="1" key="1">
    <citation type="submission" date="2018-11" db="EMBL/GenBank/DDBJ databases">
        <title>Myxobolus squamalis genome and transcriptome.</title>
        <authorList>
            <person name="Yahalomi D."/>
            <person name="Atkinson S.D."/>
            <person name="Neuhof M."/>
            <person name="Chang E.S."/>
            <person name="Philippe H."/>
            <person name="Cartwright P."/>
            <person name="Bartholomew J.L."/>
            <person name="Huchon D."/>
        </authorList>
    </citation>
    <scope>NUCLEOTIDE SEQUENCE</scope>
    <source>
        <strain evidence="1">71B08</strain>
        <tissue evidence="1">Whole</tissue>
    </source>
</reference>
<dbReference type="EMBL" id="GHBR01004412">
    <property type="protein sequence ID" value="NDJ98098.1"/>
    <property type="molecule type" value="Transcribed_RNA"/>
</dbReference>
<dbReference type="AlphaFoldDB" id="A0A6B2G2B8"/>